<name>A0ABP8NQ41_9BACT</name>
<evidence type="ECO:0000313" key="4">
    <source>
        <dbReference type="Proteomes" id="UP001500067"/>
    </source>
</evidence>
<evidence type="ECO:0000256" key="1">
    <source>
        <dbReference type="ARBA" id="ARBA00022679"/>
    </source>
</evidence>
<evidence type="ECO:0000313" key="3">
    <source>
        <dbReference type="EMBL" id="GAA4468977.1"/>
    </source>
</evidence>
<dbReference type="Gene3D" id="3.40.50.2000">
    <property type="entry name" value="Glycogen Phosphorylase B"/>
    <property type="match status" value="1"/>
</dbReference>
<dbReference type="PANTHER" id="PTHR46401:SF2">
    <property type="entry name" value="GLYCOSYLTRANSFERASE WBBK-RELATED"/>
    <property type="match status" value="1"/>
</dbReference>
<organism evidence="3 4">
    <name type="scientific">Nemorincola caseinilytica</name>
    <dbReference type="NCBI Taxonomy" id="2054315"/>
    <lineage>
        <taxon>Bacteria</taxon>
        <taxon>Pseudomonadati</taxon>
        <taxon>Bacteroidota</taxon>
        <taxon>Chitinophagia</taxon>
        <taxon>Chitinophagales</taxon>
        <taxon>Chitinophagaceae</taxon>
        <taxon>Nemorincola</taxon>
    </lineage>
</organism>
<proteinExistence type="predicted"/>
<gene>
    <name evidence="3" type="ORF">GCM10023093_27680</name>
</gene>
<dbReference type="EMBL" id="BAABFA010000019">
    <property type="protein sequence ID" value="GAA4468977.1"/>
    <property type="molecule type" value="Genomic_DNA"/>
</dbReference>
<dbReference type="Proteomes" id="UP001500067">
    <property type="component" value="Unassembled WGS sequence"/>
</dbReference>
<evidence type="ECO:0000259" key="2">
    <source>
        <dbReference type="Pfam" id="PF00534"/>
    </source>
</evidence>
<reference evidence="4" key="1">
    <citation type="journal article" date="2019" name="Int. J. Syst. Evol. Microbiol.">
        <title>The Global Catalogue of Microorganisms (GCM) 10K type strain sequencing project: providing services to taxonomists for standard genome sequencing and annotation.</title>
        <authorList>
            <consortium name="The Broad Institute Genomics Platform"/>
            <consortium name="The Broad Institute Genome Sequencing Center for Infectious Disease"/>
            <person name="Wu L."/>
            <person name="Ma J."/>
        </authorList>
    </citation>
    <scope>NUCLEOTIDE SEQUENCE [LARGE SCALE GENOMIC DNA]</scope>
    <source>
        <strain evidence="4">JCM 32105</strain>
    </source>
</reference>
<dbReference type="Pfam" id="PF00534">
    <property type="entry name" value="Glycos_transf_1"/>
    <property type="match status" value="1"/>
</dbReference>
<protein>
    <submittedName>
        <fullName evidence="3">Glycosyltransferase</fullName>
    </submittedName>
</protein>
<feature type="domain" description="Glycosyl transferase family 1" evidence="2">
    <location>
        <begin position="178"/>
        <end position="323"/>
    </location>
</feature>
<dbReference type="SUPFAM" id="SSF53756">
    <property type="entry name" value="UDP-Glycosyltransferase/glycogen phosphorylase"/>
    <property type="match status" value="1"/>
</dbReference>
<dbReference type="InterPro" id="IPR001296">
    <property type="entry name" value="Glyco_trans_1"/>
</dbReference>
<accession>A0ABP8NQ41</accession>
<keyword evidence="1" id="KW-0808">Transferase</keyword>
<dbReference type="PANTHER" id="PTHR46401">
    <property type="entry name" value="GLYCOSYLTRANSFERASE WBBK-RELATED"/>
    <property type="match status" value="1"/>
</dbReference>
<dbReference type="RefSeq" id="WP_345084336.1">
    <property type="nucleotide sequence ID" value="NZ_BAABFA010000019.1"/>
</dbReference>
<sequence>MILIDAVFINKGGGAVLLQYLIDTMLAGPHKDKFFFLLDPRFERPAALTANYEVIPNKISERIKYYKQNKGKYQTLFCFANTPPPVRIKGKAYTYFHNQKLLEAPGKKFRKMFWSQYVKYLYVKLYNRNTDKYIVQTPHMVEMLVDVGLKKDADCLTIPFYDNRKYISGGKPFAERAKDEFVFISNPSPQKNYPNLLNAWEHLLNNGHTPVLHVTIDDTAPAFIERVRQLNERGARIVNHVYLDPRELYFNCPYLIFPSLMESFGLPLIEAAESGMKILASDLPFVYDVVKPSLTFDQGSPTAIADAVLRAMTDPALPMPQVVTKNEINELITLLVA</sequence>
<keyword evidence="4" id="KW-1185">Reference proteome</keyword>
<comment type="caution">
    <text evidence="3">The sequence shown here is derived from an EMBL/GenBank/DDBJ whole genome shotgun (WGS) entry which is preliminary data.</text>
</comment>